<feature type="signal peptide" evidence="2">
    <location>
        <begin position="1"/>
        <end position="26"/>
    </location>
</feature>
<evidence type="ECO:0000256" key="1">
    <source>
        <dbReference type="ARBA" id="ARBA00022729"/>
    </source>
</evidence>
<dbReference type="STRING" id="411684.HPDFL43_16126"/>
<dbReference type="AlphaFoldDB" id="A9D767"/>
<evidence type="ECO:0000313" key="3">
    <source>
        <dbReference type="EMBL" id="EDQ33019.2"/>
    </source>
</evidence>
<dbReference type="PANTHER" id="PTHR35038">
    <property type="entry name" value="DISSIMILATORY SULFITE REDUCTASE SIRA"/>
    <property type="match status" value="1"/>
</dbReference>
<protein>
    <submittedName>
        <fullName evidence="3">Uncharacterized protein</fullName>
    </submittedName>
</protein>
<gene>
    <name evidence="3" type="ORF">HPDFL43_16126</name>
</gene>
<comment type="caution">
    <text evidence="3">The sequence shown here is derived from an EMBL/GenBank/DDBJ whole genome shotgun (WGS) entry which is preliminary data.</text>
</comment>
<name>A9D767_HOEPD</name>
<evidence type="ECO:0000313" key="4">
    <source>
        <dbReference type="Proteomes" id="UP000004291"/>
    </source>
</evidence>
<accession>A9D767</accession>
<dbReference type="InterPro" id="IPR036280">
    <property type="entry name" value="Multihaem_cyt_sf"/>
</dbReference>
<proteinExistence type="predicted"/>
<keyword evidence="4" id="KW-1185">Reference proteome</keyword>
<dbReference type="SUPFAM" id="SSF48695">
    <property type="entry name" value="Multiheme cytochromes"/>
    <property type="match status" value="1"/>
</dbReference>
<dbReference type="eggNOG" id="COG5492">
    <property type="taxonomic scope" value="Bacteria"/>
</dbReference>
<sequence length="364" mass="38628">MPIFRNSFLALGVVFCASLATPAAQAQDQSPLTSIVEDWIASPHGNRASESFIHWNADGAVPENCATCHSGPGLMDFLGADGSMAGKVDAPAPTGSPIDCVACHNKAASEIEQITFPSGEMVTETGSSAICMVCHQGRASADAVNAAVDGMDDDVINGDLGFINVHYSAAAATLFGGIVRGGYQYDGKVYAEKFAHVPDFNSCTTCHEPHTTKTVAIDQCTTCHEDIDTARAIRTTPGDFDGDGDASEGISAEIATLHDKLGDAITLYGSELAGQPIVYDSHAYPYFFNDTNADGTSNGDEAAFPNRYQSWTPRLLRAAYNYQFVSKDSGAYAHNPRYAMQILYDSLEDLAASTDGDMSGMNRP</sequence>
<reference evidence="3 4" key="1">
    <citation type="submission" date="2007-10" db="EMBL/GenBank/DDBJ databases">
        <authorList>
            <person name="Wagner-Dobler I."/>
            <person name="Ferriera S."/>
            <person name="Johnson J."/>
            <person name="Kravitz S."/>
            <person name="Beeson K."/>
            <person name="Sutton G."/>
            <person name="Rogers Y.-H."/>
            <person name="Friedman R."/>
            <person name="Frazier M."/>
            <person name="Venter J.C."/>
        </authorList>
    </citation>
    <scope>NUCLEOTIDE SEQUENCE [LARGE SCALE GENOMIC DNA]</scope>
    <source>
        <strain evidence="3 4">DFL-43</strain>
    </source>
</reference>
<feature type="chain" id="PRO_5002733798" evidence="2">
    <location>
        <begin position="27"/>
        <end position="364"/>
    </location>
</feature>
<dbReference type="Proteomes" id="UP000004291">
    <property type="component" value="Chromosome"/>
</dbReference>
<reference evidence="3 4" key="2">
    <citation type="submission" date="2012-06" db="EMBL/GenBank/DDBJ databases">
        <authorList>
            <person name="Fiebig A."/>
        </authorList>
    </citation>
    <scope>NUCLEOTIDE SEQUENCE [LARGE SCALE GENOMIC DNA]</scope>
    <source>
        <strain evidence="3 4">DFL-43</strain>
    </source>
</reference>
<dbReference type="EMBL" id="ABIA03000004">
    <property type="protein sequence ID" value="EDQ33019.2"/>
    <property type="molecule type" value="Genomic_DNA"/>
</dbReference>
<keyword evidence="1 2" id="KW-0732">Signal</keyword>
<dbReference type="HOGENOM" id="CLU_760243_0_0_5"/>
<dbReference type="PANTHER" id="PTHR35038:SF8">
    <property type="entry name" value="C-TYPE POLYHEME CYTOCHROME OMCC"/>
    <property type="match status" value="1"/>
</dbReference>
<organism evidence="3 4">
    <name type="scientific">Hoeflea phototrophica (strain DSM 17068 / NCIMB 14078 / DFL-43)</name>
    <dbReference type="NCBI Taxonomy" id="411684"/>
    <lineage>
        <taxon>Bacteria</taxon>
        <taxon>Pseudomonadati</taxon>
        <taxon>Pseudomonadota</taxon>
        <taxon>Alphaproteobacteria</taxon>
        <taxon>Hyphomicrobiales</taxon>
        <taxon>Rhizobiaceae</taxon>
        <taxon>Hoeflea</taxon>
    </lineage>
</organism>
<evidence type="ECO:0000256" key="2">
    <source>
        <dbReference type="SAM" id="SignalP"/>
    </source>
</evidence>
<dbReference type="InterPro" id="IPR051829">
    <property type="entry name" value="Multiheme_Cytochr_ET"/>
</dbReference>
<dbReference type="Gene3D" id="1.10.1130.10">
    <property type="entry name" value="Flavocytochrome C3, Chain A"/>
    <property type="match status" value="1"/>
</dbReference>